<proteinExistence type="inferred from homology"/>
<keyword evidence="4 5" id="KW-0560">Oxidoreductase</keyword>
<comment type="cofactor">
    <cofactor evidence="5">
        <name>Mo-molybdopterin</name>
        <dbReference type="ChEBI" id="CHEBI:71302"/>
    </cofactor>
    <text evidence="5">Binds 1 Mo-molybdopterin (Mo-MPT) cofactor per subunit.</text>
</comment>
<dbReference type="InterPro" id="IPR000572">
    <property type="entry name" value="OxRdtase_Mopterin-bd_dom"/>
</dbReference>
<evidence type="ECO:0000256" key="6">
    <source>
        <dbReference type="SAM" id="MobiDB-lite"/>
    </source>
</evidence>
<keyword evidence="7" id="KW-1133">Transmembrane helix</keyword>
<dbReference type="EC" id="1.8.5.-" evidence="5"/>
<feature type="region of interest" description="Disordered" evidence="6">
    <location>
        <begin position="94"/>
        <end position="114"/>
    </location>
</feature>
<sequence length="359" mass="40365">MRRSSYVGRDVATRIAYNAAMRRLPTPPPSSDITPEARYLRRREILKSAGLFVGTAAAMGTGLVALTGRGRRATITAEPLPAGLVVPSASAAPAAPSSSAAARNPFTTDEPRTPYEDVTTYNNYYELGLDKEDPARNAKTLKPRPWTVVFEGEIKKPQRVDIDTLLKWFPLEERVYRMRCVETWSMVIPWLGFPLGKLLERLEPTSRAKYVAFNTLMDPEQLPFQLTDVLEWPYREGLRLDEAMHPLTMLAAGLYGKSLPGQNGAPLRLVVPWKYGFKGIKSIVRIALVEKEPQTSWNMAAPREYGFYANVNPQVAHPRWSQAMERRIGDLEKRPTLPFNGYAEEVASLYAGMDLRMSY</sequence>
<name>A0ABT6NM46_9BACT</name>
<keyword evidence="7" id="KW-0472">Membrane</keyword>
<comment type="function">
    <text evidence="5">Part of the MsrPQ system that repairs oxidized cell envelope proteins containing methionine sulfoxide residues (Met-O), using respiratory chain electrons. Thus protects these proteins from oxidative-stress damage caused by reactive species of oxygen and chlorine. MsrPQ is essential for the maintenance of envelope integrity under bleach stress, rescuing a wide series of structurally unrelated cell envelope proteins from methionine oxidation. The catalytic subunit MsrP is non-stereospecific, being able to reduce both (R-) and (S-) diastereoisomers of methionine sulfoxide.</text>
</comment>
<feature type="binding site" evidence="5">
    <location>
        <position position="268"/>
    </location>
    <ligand>
        <name>Mo-molybdopterin</name>
        <dbReference type="ChEBI" id="CHEBI:71302"/>
    </ligand>
</feature>
<keyword evidence="2 5" id="KW-0479">Metal-binding</keyword>
<reference evidence="9 10" key="1">
    <citation type="submission" date="2023-04" db="EMBL/GenBank/DDBJ databases">
        <title>The genome sequence of Polyangium sorediatum DSM14670.</title>
        <authorList>
            <person name="Zhang X."/>
        </authorList>
    </citation>
    <scope>NUCLEOTIDE SEQUENCE [LARGE SCALE GENOMIC DNA]</scope>
    <source>
        <strain evidence="9 10">DSM 14670</strain>
    </source>
</reference>
<dbReference type="Gene3D" id="3.90.420.10">
    <property type="entry name" value="Oxidoreductase, molybdopterin-binding domain"/>
    <property type="match status" value="1"/>
</dbReference>
<keyword evidence="3 5" id="KW-0732">Signal</keyword>
<dbReference type="Pfam" id="PF00174">
    <property type="entry name" value="Oxidored_molyb"/>
    <property type="match status" value="1"/>
</dbReference>
<feature type="binding site" evidence="5">
    <location>
        <begin position="279"/>
        <end position="281"/>
    </location>
    <ligand>
        <name>Mo-molybdopterin</name>
        <dbReference type="ChEBI" id="CHEBI:71302"/>
    </ligand>
</feature>
<dbReference type="HAMAP" id="MF_01206">
    <property type="entry name" value="MsrP"/>
    <property type="match status" value="1"/>
</dbReference>
<dbReference type="PANTHER" id="PTHR43032:SF3">
    <property type="entry name" value="PROTEIN-METHIONINE-SULFOXIDE REDUCTASE CATALYTIC SUBUNIT MSRP"/>
    <property type="match status" value="1"/>
</dbReference>
<keyword evidence="10" id="KW-1185">Reference proteome</keyword>
<evidence type="ECO:0000256" key="5">
    <source>
        <dbReference type="HAMAP-Rule" id="MF_01206"/>
    </source>
</evidence>
<protein>
    <recommendedName>
        <fullName evidence="5">Protein-methionine-sulfoxide reductase catalytic subunit MsrP</fullName>
        <ecNumber evidence="5">1.8.5.-</ecNumber>
    </recommendedName>
</protein>
<evidence type="ECO:0000256" key="1">
    <source>
        <dbReference type="ARBA" id="ARBA00022505"/>
    </source>
</evidence>
<feature type="binding site" evidence="5">
    <location>
        <begin position="125"/>
        <end position="126"/>
    </location>
    <ligand>
        <name>Mo-molybdopterin</name>
        <dbReference type="ChEBI" id="CHEBI:71302"/>
    </ligand>
</feature>
<keyword evidence="7" id="KW-0812">Transmembrane</keyword>
<feature type="binding site" evidence="5">
    <location>
        <position position="122"/>
    </location>
    <ligand>
        <name>Mo-molybdopterin</name>
        <dbReference type="ChEBI" id="CHEBI:71302"/>
    </ligand>
</feature>
<dbReference type="InterPro" id="IPR036374">
    <property type="entry name" value="OxRdtase_Mopterin-bd_sf"/>
</dbReference>
<comment type="catalytic activity">
    <reaction evidence="5">
        <text>L-methionyl-[protein] + a quinone + H2O = L-methionyl-(S)-S-oxide-[protein] + a quinol</text>
        <dbReference type="Rhea" id="RHEA:51292"/>
        <dbReference type="Rhea" id="RHEA-COMP:12313"/>
        <dbReference type="Rhea" id="RHEA-COMP:12315"/>
        <dbReference type="ChEBI" id="CHEBI:15377"/>
        <dbReference type="ChEBI" id="CHEBI:16044"/>
        <dbReference type="ChEBI" id="CHEBI:24646"/>
        <dbReference type="ChEBI" id="CHEBI:44120"/>
        <dbReference type="ChEBI" id="CHEBI:132124"/>
    </reaction>
</comment>
<dbReference type="PANTHER" id="PTHR43032">
    <property type="entry name" value="PROTEIN-METHIONINE-SULFOXIDE REDUCTASE"/>
    <property type="match status" value="1"/>
</dbReference>
<feature type="binding site" evidence="5">
    <location>
        <position position="215"/>
    </location>
    <ligand>
        <name>Mo-molybdopterin</name>
        <dbReference type="ChEBI" id="CHEBI:71302"/>
    </ligand>
</feature>
<comment type="caution">
    <text evidence="9">The sequence shown here is derived from an EMBL/GenBank/DDBJ whole genome shotgun (WGS) entry which is preliminary data.</text>
</comment>
<dbReference type="GO" id="GO:0016491">
    <property type="term" value="F:oxidoreductase activity"/>
    <property type="evidence" value="ECO:0007669"/>
    <property type="project" value="UniProtKB-KW"/>
</dbReference>
<keyword evidence="1 5" id="KW-0500">Molybdenum</keyword>
<evidence type="ECO:0000256" key="7">
    <source>
        <dbReference type="SAM" id="Phobius"/>
    </source>
</evidence>
<organism evidence="9 10">
    <name type="scientific">Polyangium sorediatum</name>
    <dbReference type="NCBI Taxonomy" id="889274"/>
    <lineage>
        <taxon>Bacteria</taxon>
        <taxon>Pseudomonadati</taxon>
        <taxon>Myxococcota</taxon>
        <taxon>Polyangia</taxon>
        <taxon>Polyangiales</taxon>
        <taxon>Polyangiaceae</taxon>
        <taxon>Polyangium</taxon>
    </lineage>
</organism>
<evidence type="ECO:0000256" key="4">
    <source>
        <dbReference type="ARBA" id="ARBA00023002"/>
    </source>
</evidence>
<feature type="domain" description="Oxidoreductase molybdopterin-binding" evidence="8">
    <location>
        <begin position="141"/>
        <end position="297"/>
    </location>
</feature>
<dbReference type="Proteomes" id="UP001160301">
    <property type="component" value="Unassembled WGS sequence"/>
</dbReference>
<dbReference type="NCBIfam" id="NF003767">
    <property type="entry name" value="PRK05363.1"/>
    <property type="match status" value="1"/>
</dbReference>
<comment type="catalytic activity">
    <reaction evidence="5">
        <text>L-methionyl-[protein] + a quinone + H2O = L-methionyl-(R)-S-oxide-[protein] + a quinol</text>
        <dbReference type="Rhea" id="RHEA:51296"/>
        <dbReference type="Rhea" id="RHEA-COMP:12313"/>
        <dbReference type="Rhea" id="RHEA-COMP:12314"/>
        <dbReference type="ChEBI" id="CHEBI:15377"/>
        <dbReference type="ChEBI" id="CHEBI:16044"/>
        <dbReference type="ChEBI" id="CHEBI:24646"/>
        <dbReference type="ChEBI" id="CHEBI:45764"/>
        <dbReference type="ChEBI" id="CHEBI:132124"/>
    </reaction>
</comment>
<dbReference type="InterPro" id="IPR022867">
    <property type="entry name" value="MsrP"/>
</dbReference>
<accession>A0ABT6NM46</accession>
<gene>
    <name evidence="5 9" type="primary">msrP</name>
    <name evidence="9" type="ORF">QHF89_07360</name>
</gene>
<comment type="similarity">
    <text evidence="5">Belongs to the MsrP family.</text>
</comment>
<evidence type="ECO:0000313" key="9">
    <source>
        <dbReference type="EMBL" id="MDI1429305.1"/>
    </source>
</evidence>
<evidence type="ECO:0000313" key="10">
    <source>
        <dbReference type="Proteomes" id="UP001160301"/>
    </source>
</evidence>
<comment type="subunit">
    <text evidence="5">Heterodimer of a catalytic subunit (MsrP) and a heme-binding subunit (MsrQ).</text>
</comment>
<evidence type="ECO:0000256" key="2">
    <source>
        <dbReference type="ARBA" id="ARBA00022723"/>
    </source>
</evidence>
<evidence type="ECO:0000259" key="8">
    <source>
        <dbReference type="Pfam" id="PF00174"/>
    </source>
</evidence>
<evidence type="ECO:0000256" key="3">
    <source>
        <dbReference type="ARBA" id="ARBA00022729"/>
    </source>
</evidence>
<dbReference type="SUPFAM" id="SSF56524">
    <property type="entry name" value="Oxidoreductase molybdopterin-binding domain"/>
    <property type="match status" value="1"/>
</dbReference>
<feature type="transmembrane region" description="Helical" evidence="7">
    <location>
        <begin position="48"/>
        <end position="66"/>
    </location>
</feature>
<feature type="binding site" evidence="5">
    <location>
        <position position="263"/>
    </location>
    <ligand>
        <name>Mo-molybdopterin</name>
        <dbReference type="ChEBI" id="CHEBI:71302"/>
    </ligand>
</feature>
<feature type="binding site" evidence="5">
    <location>
        <position position="180"/>
    </location>
    <ligand>
        <name>Mo-molybdopterin</name>
        <dbReference type="ChEBI" id="CHEBI:71302"/>
    </ligand>
    <ligandPart>
        <name>Mo</name>
        <dbReference type="ChEBI" id="CHEBI:28685"/>
    </ligandPart>
</feature>
<dbReference type="EMBL" id="JARZHI010000004">
    <property type="protein sequence ID" value="MDI1429305.1"/>
    <property type="molecule type" value="Genomic_DNA"/>
</dbReference>